<gene>
    <name evidence="1" type="ORF">HNR21_003109</name>
</gene>
<comment type="caution">
    <text evidence="1">The sequence shown here is derived from an EMBL/GenBank/DDBJ whole genome shotgun (WGS) entry which is preliminary data.</text>
</comment>
<protein>
    <submittedName>
        <fullName evidence="1">Uncharacterized protein</fullName>
    </submittedName>
</protein>
<dbReference type="SUPFAM" id="SSF144020">
    <property type="entry name" value="FdhE-like"/>
    <property type="match status" value="1"/>
</dbReference>
<keyword evidence="2" id="KW-1185">Reference proteome</keyword>
<organism evidence="1 2">
    <name type="scientific">Thermomonospora cellulosilytica</name>
    <dbReference type="NCBI Taxonomy" id="1411118"/>
    <lineage>
        <taxon>Bacteria</taxon>
        <taxon>Bacillati</taxon>
        <taxon>Actinomycetota</taxon>
        <taxon>Actinomycetes</taxon>
        <taxon>Streptosporangiales</taxon>
        <taxon>Thermomonosporaceae</taxon>
        <taxon>Thermomonospora</taxon>
    </lineage>
</organism>
<dbReference type="Gene3D" id="3.90.1670.10">
    <property type="entry name" value="FdhE-like domain"/>
    <property type="match status" value="1"/>
</dbReference>
<dbReference type="AlphaFoldDB" id="A0A7W3MYH0"/>
<reference evidence="1 2" key="1">
    <citation type="submission" date="2020-08" db="EMBL/GenBank/DDBJ databases">
        <title>Sequencing the genomes of 1000 actinobacteria strains.</title>
        <authorList>
            <person name="Klenk H.-P."/>
        </authorList>
    </citation>
    <scope>NUCLEOTIDE SEQUENCE [LARGE SCALE GENOMIC DNA]</scope>
    <source>
        <strain evidence="1 2">DSM 45823</strain>
    </source>
</reference>
<accession>A0A7W3MYH0</accession>
<proteinExistence type="predicted"/>
<sequence length="310" mass="33731">MGSTESAAGPSVPSQEVTCVPGLLAEVEGEVVQAGDALAAFGDLRAQATQVLLGNQPESNGEAVRLGQVTLELFVEPGVVGCGRAHAVIHIQVTAFAELVVEHRWPAQRVAFEYDALDLAVLDGDEPLLVAEVKRDRTELERMLAQFEVATSEHVVAPANTVQRKVAALARLRPAVFWAVAPGVRRAFSVEADRGGVPRLHPRGGLPQGSRTELDCPICGSEEDVRGNPMPDGRIGLVCAACDHHWSRTPRRPCRRCGSADVEAGGYRGWAYEDSEDATDDTMAPWHYVDWDVYRCRNCHHTWKVGRRAE</sequence>
<name>A0A7W3MYH0_9ACTN</name>
<dbReference type="Proteomes" id="UP000539313">
    <property type="component" value="Unassembled WGS sequence"/>
</dbReference>
<evidence type="ECO:0000313" key="1">
    <source>
        <dbReference type="EMBL" id="MBA9004227.1"/>
    </source>
</evidence>
<dbReference type="InterPro" id="IPR024064">
    <property type="entry name" value="FdhE-like_sf"/>
</dbReference>
<evidence type="ECO:0000313" key="2">
    <source>
        <dbReference type="Proteomes" id="UP000539313"/>
    </source>
</evidence>
<dbReference type="EMBL" id="JACJII010000001">
    <property type="protein sequence ID" value="MBA9004227.1"/>
    <property type="molecule type" value="Genomic_DNA"/>
</dbReference>